<dbReference type="AlphaFoldDB" id="A0A6J7RIR8"/>
<organism evidence="1">
    <name type="scientific">freshwater metagenome</name>
    <dbReference type="NCBI Taxonomy" id="449393"/>
    <lineage>
        <taxon>unclassified sequences</taxon>
        <taxon>metagenomes</taxon>
        <taxon>ecological metagenomes</taxon>
    </lineage>
</organism>
<reference evidence="1" key="1">
    <citation type="submission" date="2020-05" db="EMBL/GenBank/DDBJ databases">
        <authorList>
            <person name="Chiriac C."/>
            <person name="Salcher M."/>
            <person name="Ghai R."/>
            <person name="Kavagutti S V."/>
        </authorList>
    </citation>
    <scope>NUCLEOTIDE SEQUENCE</scope>
</reference>
<name>A0A6J7RIR8_9ZZZZ</name>
<protein>
    <submittedName>
        <fullName evidence="1">Unannotated protein</fullName>
    </submittedName>
</protein>
<proteinExistence type="predicted"/>
<evidence type="ECO:0000313" key="1">
    <source>
        <dbReference type="EMBL" id="CAB5028716.1"/>
    </source>
</evidence>
<dbReference type="EMBL" id="CAFBPX010000010">
    <property type="protein sequence ID" value="CAB5028716.1"/>
    <property type="molecule type" value="Genomic_DNA"/>
</dbReference>
<gene>
    <name evidence="1" type="ORF">UFOPK4175_00116</name>
</gene>
<accession>A0A6J7RIR8</accession>
<sequence>MLNEQRRLECDCHLLNDCAGSELQPVAVTKFVAQPRGGSIEPRVGAAGTVKFGEEAFQRLRLVTQGAEHVESDHVAGAFPV</sequence>